<keyword evidence="3" id="KW-1185">Reference proteome</keyword>
<organism evidence="2 3">
    <name type="scientific">Apiospora rasikravindrae</name>
    <dbReference type="NCBI Taxonomy" id="990691"/>
    <lineage>
        <taxon>Eukaryota</taxon>
        <taxon>Fungi</taxon>
        <taxon>Dikarya</taxon>
        <taxon>Ascomycota</taxon>
        <taxon>Pezizomycotina</taxon>
        <taxon>Sordariomycetes</taxon>
        <taxon>Xylariomycetidae</taxon>
        <taxon>Amphisphaeriales</taxon>
        <taxon>Apiosporaceae</taxon>
        <taxon>Apiospora</taxon>
    </lineage>
</organism>
<sequence>MDSNMRGTSPTKTPAAGLDSPEQLMDAFKNAALSVTKLYKTSAAAQTKARSDGYQDCLEDLLAFLEKQNIGLADGEGRQIRLWVNERYEGRDGSSQPVDSEDEVENMKPEAPLASDLHRSSSNANLPAPQQSQQQQQQQQEVRTNSAPPTSTSDLVNQKIAGSVHVAASPPHFVVPTQDTFTFQSSMAYPSESDLNIANLDLSDKCSNDAANHHAATQNFRPRPSRSGARPKTGHISKTTGKRKINLAELFDVGKDLFGGNGGGKRSRHT</sequence>
<dbReference type="InterPro" id="IPR029196">
    <property type="entry name" value="HAPSTR1-like"/>
</dbReference>
<feature type="compositionally biased region" description="Polar residues" evidence="1">
    <location>
        <begin position="1"/>
        <end position="12"/>
    </location>
</feature>
<feature type="compositionally biased region" description="Low complexity" evidence="1">
    <location>
        <begin position="130"/>
        <end position="140"/>
    </location>
</feature>
<protein>
    <submittedName>
        <fullName evidence="2">Uncharacterized protein</fullName>
    </submittedName>
</protein>
<feature type="region of interest" description="Disordered" evidence="1">
    <location>
        <begin position="115"/>
        <end position="154"/>
    </location>
</feature>
<feature type="compositionally biased region" description="Basic residues" evidence="1">
    <location>
        <begin position="232"/>
        <end position="241"/>
    </location>
</feature>
<proteinExistence type="predicted"/>
<feature type="region of interest" description="Disordered" evidence="1">
    <location>
        <begin position="210"/>
        <end position="241"/>
    </location>
</feature>
<gene>
    <name evidence="2" type="ORF">PG993_002160</name>
</gene>
<dbReference type="EMBL" id="JAQQWK010000001">
    <property type="protein sequence ID" value="KAK8056933.1"/>
    <property type="molecule type" value="Genomic_DNA"/>
</dbReference>
<feature type="compositionally biased region" description="Polar residues" evidence="1">
    <location>
        <begin position="141"/>
        <end position="154"/>
    </location>
</feature>
<feature type="compositionally biased region" description="Polar residues" evidence="1">
    <location>
        <begin position="120"/>
        <end position="129"/>
    </location>
</feature>
<evidence type="ECO:0000256" key="1">
    <source>
        <dbReference type="SAM" id="MobiDB-lite"/>
    </source>
</evidence>
<name>A0ABR1UDF8_9PEZI</name>
<reference evidence="2 3" key="1">
    <citation type="submission" date="2023-01" db="EMBL/GenBank/DDBJ databases">
        <title>Analysis of 21 Apiospora genomes using comparative genomics revels a genus with tremendous synthesis potential of carbohydrate active enzymes and secondary metabolites.</title>
        <authorList>
            <person name="Sorensen T."/>
        </authorList>
    </citation>
    <scope>NUCLEOTIDE SEQUENCE [LARGE SCALE GENOMIC DNA]</scope>
    <source>
        <strain evidence="2 3">CBS 33761</strain>
    </source>
</reference>
<dbReference type="Proteomes" id="UP001444661">
    <property type="component" value="Unassembled WGS sequence"/>
</dbReference>
<evidence type="ECO:0000313" key="3">
    <source>
        <dbReference type="Proteomes" id="UP001444661"/>
    </source>
</evidence>
<dbReference type="PANTHER" id="PTHR38645:SF1">
    <property type="entry name" value="YALI0F12243P"/>
    <property type="match status" value="1"/>
</dbReference>
<feature type="region of interest" description="Disordered" evidence="1">
    <location>
        <begin position="1"/>
        <end position="20"/>
    </location>
</feature>
<comment type="caution">
    <text evidence="2">The sequence shown here is derived from an EMBL/GenBank/DDBJ whole genome shotgun (WGS) entry which is preliminary data.</text>
</comment>
<dbReference type="PANTHER" id="PTHR38645">
    <property type="entry name" value="CHROMOSOME 9, WHOLE GENOME SHOTGUN SEQUENCE"/>
    <property type="match status" value="1"/>
</dbReference>
<accession>A0ABR1UDF8</accession>
<dbReference type="Pfam" id="PF15251">
    <property type="entry name" value="TAPR1-like"/>
    <property type="match status" value="1"/>
</dbReference>
<evidence type="ECO:0000313" key="2">
    <source>
        <dbReference type="EMBL" id="KAK8056933.1"/>
    </source>
</evidence>